<dbReference type="PANTHER" id="PTHR23501:SF197">
    <property type="entry name" value="COMD"/>
    <property type="match status" value="1"/>
</dbReference>
<reference evidence="6 7" key="1">
    <citation type="journal article" date="2023" name="Environ Microbiome">
        <title>A coral-associated actinobacterium mitigates coral bleaching under heat stress.</title>
        <authorList>
            <person name="Li J."/>
            <person name="Zou Y."/>
            <person name="Li Q."/>
            <person name="Zhang J."/>
            <person name="Bourne D.G."/>
            <person name="Lyu Y."/>
            <person name="Liu C."/>
            <person name="Zhang S."/>
        </authorList>
    </citation>
    <scope>NUCLEOTIDE SEQUENCE [LARGE SCALE GENOMIC DNA]</scope>
    <source>
        <strain evidence="6 7">SCSIO 13291</strain>
    </source>
</reference>
<feature type="transmembrane region" description="Helical" evidence="5">
    <location>
        <begin position="301"/>
        <end position="319"/>
    </location>
</feature>
<dbReference type="InterPro" id="IPR036259">
    <property type="entry name" value="MFS_trans_sf"/>
</dbReference>
<dbReference type="RefSeq" id="WP_342372306.1">
    <property type="nucleotide sequence ID" value="NZ_CP115965.1"/>
</dbReference>
<evidence type="ECO:0000256" key="1">
    <source>
        <dbReference type="ARBA" id="ARBA00004141"/>
    </source>
</evidence>
<name>A0ABZ3C6A8_9ACTN</name>
<evidence type="ECO:0000256" key="3">
    <source>
        <dbReference type="ARBA" id="ARBA00022989"/>
    </source>
</evidence>
<keyword evidence="3 5" id="KW-1133">Transmembrane helix</keyword>
<feature type="transmembrane region" description="Helical" evidence="5">
    <location>
        <begin position="127"/>
        <end position="149"/>
    </location>
</feature>
<feature type="transmembrane region" description="Helical" evidence="5">
    <location>
        <begin position="188"/>
        <end position="207"/>
    </location>
</feature>
<proteinExistence type="predicted"/>
<accession>A0ABZ3C6A8</accession>
<evidence type="ECO:0000313" key="6">
    <source>
        <dbReference type="EMBL" id="WZW98181.1"/>
    </source>
</evidence>
<gene>
    <name evidence="6" type="ORF">PCC79_15015</name>
</gene>
<evidence type="ECO:0000313" key="7">
    <source>
        <dbReference type="Proteomes" id="UP001434337"/>
    </source>
</evidence>
<keyword evidence="7" id="KW-1185">Reference proteome</keyword>
<evidence type="ECO:0000256" key="5">
    <source>
        <dbReference type="SAM" id="Phobius"/>
    </source>
</evidence>
<sequence length="505" mass="53408">MGLLALVMIIRFMHVPELSIPRTVDHAGITTMTLGVTSALLGITLGGTLGWASPLVLGLLAAGIALLAGFVLIERRAAEPIVPMHLFGNSIFTWSVVASFFLNMVLIVLLIYTPVYAQGVLGVSATASGLILMPMNLAVFGLGVVIGILTSRTGRYKVFAVAGTSVVVVASGLLLLLDAGSSQLELTAITTVFGVGIGMSFQIYTLAVQNAVQRRDLGPATASLQFFRNIGNTLATAIAGTMMTQQLLAGLGTHMTPEAQANLPAGGIDPNAVLNPSQLAGLHPAVVDVLHRSLADAMHSVYLLLPGLAAVALVATLLVRSIPLRDSFSSPERTGREMLDSTALSATDREMTLLTPREFHERSKERLLAAHLFLLAEQVGRGENDLLRAAVTDFGDGDLERGLQLMRSTSVMLESEDPSVIDAHEGYAVELSERGKRRAMLSDALTARLHDVASRVAEQPTGPPTKPHLASAQGIDSAALSRAVDMLNVALIADLANRRWPDADD</sequence>
<dbReference type="Gene3D" id="1.20.1250.20">
    <property type="entry name" value="MFS general substrate transporter like domains"/>
    <property type="match status" value="1"/>
</dbReference>
<dbReference type="Pfam" id="PF07690">
    <property type="entry name" value="MFS_1"/>
    <property type="match status" value="1"/>
</dbReference>
<dbReference type="SUPFAM" id="SSF103473">
    <property type="entry name" value="MFS general substrate transporter"/>
    <property type="match status" value="1"/>
</dbReference>
<feature type="transmembrane region" description="Helical" evidence="5">
    <location>
        <begin position="94"/>
        <end position="115"/>
    </location>
</feature>
<dbReference type="EMBL" id="CP115965">
    <property type="protein sequence ID" value="WZW98181.1"/>
    <property type="molecule type" value="Genomic_DNA"/>
</dbReference>
<feature type="transmembrane region" description="Helical" evidence="5">
    <location>
        <begin position="51"/>
        <end position="73"/>
    </location>
</feature>
<dbReference type="Proteomes" id="UP001434337">
    <property type="component" value="Chromosome"/>
</dbReference>
<comment type="subcellular location">
    <subcellularLocation>
        <location evidence="1">Membrane</location>
        <topology evidence="1">Multi-pass membrane protein</topology>
    </subcellularLocation>
</comment>
<dbReference type="PANTHER" id="PTHR23501">
    <property type="entry name" value="MAJOR FACILITATOR SUPERFAMILY"/>
    <property type="match status" value="1"/>
</dbReference>
<keyword evidence="2 5" id="KW-0812">Transmembrane</keyword>
<feature type="transmembrane region" description="Helical" evidence="5">
    <location>
        <begin position="156"/>
        <end position="176"/>
    </location>
</feature>
<keyword evidence="4 5" id="KW-0472">Membrane</keyword>
<evidence type="ECO:0000256" key="4">
    <source>
        <dbReference type="ARBA" id="ARBA00023136"/>
    </source>
</evidence>
<protein>
    <submittedName>
        <fullName evidence="6">MFS transporter</fullName>
    </submittedName>
</protein>
<evidence type="ECO:0000256" key="2">
    <source>
        <dbReference type="ARBA" id="ARBA00022692"/>
    </source>
</evidence>
<organism evidence="6 7">
    <name type="scientific">Propioniciclava soli</name>
    <dbReference type="NCBI Taxonomy" id="2775081"/>
    <lineage>
        <taxon>Bacteria</taxon>
        <taxon>Bacillati</taxon>
        <taxon>Actinomycetota</taxon>
        <taxon>Actinomycetes</taxon>
        <taxon>Propionibacteriales</taxon>
        <taxon>Propionibacteriaceae</taxon>
        <taxon>Propioniciclava</taxon>
    </lineage>
</organism>
<dbReference type="InterPro" id="IPR011701">
    <property type="entry name" value="MFS"/>
</dbReference>